<proteinExistence type="inferred from homology"/>
<reference evidence="4 5" key="1">
    <citation type="submission" date="2024-09" db="EMBL/GenBank/DDBJ databases">
        <authorList>
            <person name="Sun Q."/>
            <person name="Mori K."/>
        </authorList>
    </citation>
    <scope>NUCLEOTIDE SEQUENCE [LARGE SCALE GENOMIC DNA]</scope>
    <source>
        <strain evidence="4 5">CCM 7765</strain>
    </source>
</reference>
<dbReference type="RefSeq" id="WP_149105326.1">
    <property type="nucleotide sequence ID" value="NZ_JBHLWO010000001.1"/>
</dbReference>
<comment type="similarity">
    <text evidence="1 3">Belongs to the DapA family.</text>
</comment>
<dbReference type="SUPFAM" id="SSF51569">
    <property type="entry name" value="Aldolase"/>
    <property type="match status" value="1"/>
</dbReference>
<evidence type="ECO:0000256" key="2">
    <source>
        <dbReference type="ARBA" id="ARBA00023239"/>
    </source>
</evidence>
<dbReference type="EMBL" id="JBHLWO010000001">
    <property type="protein sequence ID" value="MFC0318421.1"/>
    <property type="molecule type" value="Genomic_DNA"/>
</dbReference>
<keyword evidence="5" id="KW-1185">Reference proteome</keyword>
<organism evidence="4 5">
    <name type="scientific">Olivibacter oleidegradans</name>
    <dbReference type="NCBI Taxonomy" id="760123"/>
    <lineage>
        <taxon>Bacteria</taxon>
        <taxon>Pseudomonadati</taxon>
        <taxon>Bacteroidota</taxon>
        <taxon>Sphingobacteriia</taxon>
        <taxon>Sphingobacteriales</taxon>
        <taxon>Sphingobacteriaceae</taxon>
        <taxon>Olivibacter</taxon>
    </lineage>
</organism>
<evidence type="ECO:0000256" key="1">
    <source>
        <dbReference type="ARBA" id="ARBA00007592"/>
    </source>
</evidence>
<dbReference type="Pfam" id="PF00701">
    <property type="entry name" value="DHDPS"/>
    <property type="match status" value="1"/>
</dbReference>
<evidence type="ECO:0000313" key="4">
    <source>
        <dbReference type="EMBL" id="MFC0318421.1"/>
    </source>
</evidence>
<evidence type="ECO:0000313" key="5">
    <source>
        <dbReference type="Proteomes" id="UP001589774"/>
    </source>
</evidence>
<evidence type="ECO:0000256" key="3">
    <source>
        <dbReference type="PIRNR" id="PIRNR001365"/>
    </source>
</evidence>
<sequence length="313" mass="35197">MKQKEKGFIPVMLTPYLENGEIDFDGLRQLTEFYISAGASGLFANCQSSEMFELSAEESLRVIRAVVEQVDERIPVVAASSVKGNIAVQADFVRQVYSLGVDAVILITGLIAAEDESDAVFEERIFELFELTENIPLGFYECPEPYKRVLHPDQLGRFVASGRIIYHKDTCLDIKQIQSKLAQVKNHDFGLYDAYMVHAVESLKAGAAGLSCIQGNYFPELIVWLCQHCNDPGFSEQMASVQQFLTDNMDVMHHVYPIVAKYFLQKRGLNISLYSRRKAGNFDAQVKLAIDKLYKDYTILAKQLDIPTDIALS</sequence>
<accession>A0ABV6HHR8</accession>
<dbReference type="CDD" id="cd00408">
    <property type="entry name" value="DHDPS-like"/>
    <property type="match status" value="1"/>
</dbReference>
<dbReference type="Gene3D" id="3.20.20.70">
    <property type="entry name" value="Aldolase class I"/>
    <property type="match status" value="1"/>
</dbReference>
<dbReference type="InterPro" id="IPR002220">
    <property type="entry name" value="DapA-like"/>
</dbReference>
<name>A0ABV6HHR8_9SPHI</name>
<comment type="caution">
    <text evidence="4">The sequence shown here is derived from an EMBL/GenBank/DDBJ whole genome shotgun (WGS) entry which is preliminary data.</text>
</comment>
<dbReference type="PANTHER" id="PTHR12128">
    <property type="entry name" value="DIHYDRODIPICOLINATE SYNTHASE"/>
    <property type="match status" value="1"/>
</dbReference>
<protein>
    <submittedName>
        <fullName evidence="4">Dihydrodipicolinate synthase family protein</fullName>
    </submittedName>
</protein>
<dbReference type="InterPro" id="IPR013785">
    <property type="entry name" value="Aldolase_TIM"/>
</dbReference>
<dbReference type="SMART" id="SM01130">
    <property type="entry name" value="DHDPS"/>
    <property type="match status" value="1"/>
</dbReference>
<dbReference type="PIRSF" id="PIRSF001365">
    <property type="entry name" value="DHDPS"/>
    <property type="match status" value="1"/>
</dbReference>
<gene>
    <name evidence="4" type="ORF">ACFFI0_08875</name>
</gene>
<keyword evidence="2 3" id="KW-0456">Lyase</keyword>
<dbReference type="PANTHER" id="PTHR12128:SF66">
    <property type="entry name" value="4-HYDROXY-2-OXOGLUTARATE ALDOLASE, MITOCHONDRIAL"/>
    <property type="match status" value="1"/>
</dbReference>
<dbReference type="Proteomes" id="UP001589774">
    <property type="component" value="Unassembled WGS sequence"/>
</dbReference>